<comment type="subcellular location">
    <subcellularLocation>
        <location evidence="1">Cell membrane</location>
        <topology evidence="1">Multi-pass membrane protein</topology>
    </subcellularLocation>
</comment>
<evidence type="ECO:0000256" key="4">
    <source>
        <dbReference type="ARBA" id="ARBA00022989"/>
    </source>
</evidence>
<dbReference type="CDD" id="cd06579">
    <property type="entry name" value="TM_PBP1_transp_AraH_like"/>
    <property type="match status" value="1"/>
</dbReference>
<gene>
    <name evidence="7" type="primary">rbsC_11</name>
    <name evidence="7" type="ORF">BWY41_01079</name>
</gene>
<keyword evidence="2" id="KW-1003">Cell membrane</keyword>
<feature type="transmembrane region" description="Helical" evidence="6">
    <location>
        <begin position="288"/>
        <end position="307"/>
    </location>
</feature>
<protein>
    <submittedName>
        <fullName evidence="7">Ribose transport system permease protein RbsC</fullName>
    </submittedName>
</protein>
<organism evidence="7">
    <name type="scientific">Candidatus Atribacter allofermentans</name>
    <dbReference type="NCBI Taxonomy" id="1852833"/>
    <lineage>
        <taxon>Bacteria</taxon>
        <taxon>Pseudomonadati</taxon>
        <taxon>Atribacterota</taxon>
        <taxon>Atribacteria</taxon>
        <taxon>Atribacterales</taxon>
        <taxon>Atribacteraceae</taxon>
        <taxon>Atribacter</taxon>
    </lineage>
</organism>
<dbReference type="InterPro" id="IPR001851">
    <property type="entry name" value="ABC_transp_permease"/>
</dbReference>
<sequence>MKPGSEQFRSILILTLINVGIIVILSFLSPTFLTYENLLSVLKRMSELGMLAIAETIVFISGGFDLSIGTIMAISGLIAGQMYIFGLPFFLCVLLALLGGMAAGLMNALFIVKLRLQPFIVTLATMSILRSIVYGVLRGKTLSHFPESYLAYGDLTILGFPFLFLVLIVFAVLSSLLLQRTYIGRQIYAVGGNERSAYLSGISVNRIKYTVYILSGFICACAGLLFSIRIRAIIPDAGLNSPLEVVTAVVIGGTAITGGKGTIAGSLLGVLALFLLTNGFSLLNLNPFWQLVVLGLLLIYVVGREGISKALIGKRLKKKSHQAAGIK</sequence>
<evidence type="ECO:0000256" key="2">
    <source>
        <dbReference type="ARBA" id="ARBA00022475"/>
    </source>
</evidence>
<dbReference type="EMBL" id="MWBQ01000075">
    <property type="protein sequence ID" value="OQA58415.1"/>
    <property type="molecule type" value="Genomic_DNA"/>
</dbReference>
<feature type="transmembrane region" description="Helical" evidence="6">
    <location>
        <begin position="12"/>
        <end position="35"/>
    </location>
</feature>
<keyword evidence="4 6" id="KW-1133">Transmembrane helix</keyword>
<evidence type="ECO:0000256" key="5">
    <source>
        <dbReference type="ARBA" id="ARBA00023136"/>
    </source>
</evidence>
<feature type="transmembrane region" description="Helical" evidence="6">
    <location>
        <begin position="85"/>
        <end position="112"/>
    </location>
</feature>
<dbReference type="Proteomes" id="UP000485569">
    <property type="component" value="Unassembled WGS sequence"/>
</dbReference>
<evidence type="ECO:0000256" key="1">
    <source>
        <dbReference type="ARBA" id="ARBA00004651"/>
    </source>
</evidence>
<comment type="caution">
    <text evidence="7">The sequence shown here is derived from an EMBL/GenBank/DDBJ whole genome shotgun (WGS) entry which is preliminary data.</text>
</comment>
<evidence type="ECO:0000256" key="6">
    <source>
        <dbReference type="SAM" id="Phobius"/>
    </source>
</evidence>
<keyword evidence="3 6" id="KW-0812">Transmembrane</keyword>
<reference evidence="7" key="1">
    <citation type="submission" date="2017-02" db="EMBL/GenBank/DDBJ databases">
        <title>Delving into the versatile metabolic prowess of the omnipresent phylum Bacteroidetes.</title>
        <authorList>
            <person name="Nobu M.K."/>
            <person name="Mei R."/>
            <person name="Narihiro T."/>
            <person name="Kuroda K."/>
            <person name="Liu W.-T."/>
        </authorList>
    </citation>
    <scope>NUCLEOTIDE SEQUENCE</scope>
    <source>
        <strain evidence="7">ADurb.Bin276</strain>
    </source>
</reference>
<evidence type="ECO:0000256" key="3">
    <source>
        <dbReference type="ARBA" id="ARBA00022692"/>
    </source>
</evidence>
<evidence type="ECO:0000313" key="7">
    <source>
        <dbReference type="EMBL" id="OQA58415.1"/>
    </source>
</evidence>
<accession>A0A1V5SV73</accession>
<feature type="transmembrane region" description="Helical" evidence="6">
    <location>
        <begin position="157"/>
        <end position="178"/>
    </location>
</feature>
<feature type="transmembrane region" description="Helical" evidence="6">
    <location>
        <begin position="119"/>
        <end position="137"/>
    </location>
</feature>
<dbReference type="PANTHER" id="PTHR32196">
    <property type="entry name" value="ABC TRANSPORTER PERMEASE PROTEIN YPHD-RELATED-RELATED"/>
    <property type="match status" value="1"/>
</dbReference>
<dbReference type="AlphaFoldDB" id="A0A1V5SV73"/>
<feature type="transmembrane region" description="Helical" evidence="6">
    <location>
        <begin position="263"/>
        <end position="282"/>
    </location>
</feature>
<proteinExistence type="predicted"/>
<keyword evidence="5 6" id="KW-0472">Membrane</keyword>
<dbReference type="GO" id="GO:0005886">
    <property type="term" value="C:plasma membrane"/>
    <property type="evidence" value="ECO:0007669"/>
    <property type="project" value="UniProtKB-SubCell"/>
</dbReference>
<feature type="transmembrane region" description="Helical" evidence="6">
    <location>
        <begin position="56"/>
        <end position="79"/>
    </location>
</feature>
<name>A0A1V5SV73_9BACT</name>
<dbReference type="GO" id="GO:0022857">
    <property type="term" value="F:transmembrane transporter activity"/>
    <property type="evidence" value="ECO:0007669"/>
    <property type="project" value="InterPro"/>
</dbReference>
<dbReference type="Pfam" id="PF02653">
    <property type="entry name" value="BPD_transp_2"/>
    <property type="match status" value="1"/>
</dbReference>
<feature type="transmembrane region" description="Helical" evidence="6">
    <location>
        <begin position="209"/>
        <end position="231"/>
    </location>
</feature>